<dbReference type="Proteomes" id="UP000004703">
    <property type="component" value="Chromosome"/>
</dbReference>
<feature type="transmembrane region" description="Helical" evidence="1">
    <location>
        <begin position="57"/>
        <end position="78"/>
    </location>
</feature>
<reference evidence="2 3" key="2">
    <citation type="submission" date="2013-04" db="EMBL/GenBank/DDBJ databases">
        <authorList>
            <person name="Fiebig A."/>
            <person name="Pradella S."/>
            <person name="Wagner-Doebler I."/>
        </authorList>
    </citation>
    <scope>NUCLEOTIDE SEQUENCE [LARGE SCALE GENOMIC DNA]</scope>
    <source>
        <strain evidence="3">DSM 17067 / NCIMB 14079 / DFL-11</strain>
    </source>
</reference>
<dbReference type="Pfam" id="PF11911">
    <property type="entry name" value="DUF3429"/>
    <property type="match status" value="1"/>
</dbReference>
<feature type="transmembrane region" description="Helical" evidence="1">
    <location>
        <begin position="144"/>
        <end position="161"/>
    </location>
</feature>
<dbReference type="RefSeq" id="WP_040451844.1">
    <property type="nucleotide sequence ID" value="NZ_CM011002.1"/>
</dbReference>
<accession>A0A5E8GVU7</accession>
<protein>
    <recommendedName>
        <fullName evidence="4">DUF3429 domain-containing protein</fullName>
    </recommendedName>
</protein>
<keyword evidence="1" id="KW-1133">Transmembrane helix</keyword>
<comment type="caution">
    <text evidence="2">The sequence shown here is derived from an EMBL/GenBank/DDBJ whole genome shotgun (WGS) entry which is preliminary data.</text>
</comment>
<gene>
    <name evidence="2" type="ORF">SADFL11_1351</name>
</gene>
<proteinExistence type="predicted"/>
<dbReference type="AlphaFoldDB" id="A0A5E8GVU7"/>
<organism evidence="2 3">
    <name type="scientific">Roseibium alexandrii (strain DSM 17067 / NCIMB 14079 / DFL-11)</name>
    <name type="common">Labrenzia alexandrii</name>
    <dbReference type="NCBI Taxonomy" id="244592"/>
    <lineage>
        <taxon>Bacteria</taxon>
        <taxon>Pseudomonadati</taxon>
        <taxon>Pseudomonadota</taxon>
        <taxon>Alphaproteobacteria</taxon>
        <taxon>Hyphomicrobiales</taxon>
        <taxon>Stappiaceae</taxon>
        <taxon>Roseibium</taxon>
    </lineage>
</organism>
<dbReference type="EMBL" id="ACCU02000003">
    <property type="protein sequence ID" value="EEE44065.2"/>
    <property type="molecule type" value="Genomic_DNA"/>
</dbReference>
<evidence type="ECO:0000256" key="1">
    <source>
        <dbReference type="SAM" id="Phobius"/>
    </source>
</evidence>
<dbReference type="PANTHER" id="PTHR15887:SF1">
    <property type="entry name" value="TRANSMEMBRANE PROTEIN 69"/>
    <property type="match status" value="1"/>
</dbReference>
<keyword evidence="1" id="KW-0472">Membrane</keyword>
<sequence>MPNSAEATARMLVSHDDVPLTVFLLTAAGFLPFGALSFGAVFLPAEAQAWILPAQHVYAAIILSFLGGIYWGWEFAMTFVQSRPVSPMRLVIGVLPSIFGWLALFLNGIWPGLALTACFLAWLGYDLWRTQSHSAPRWYPKLRIPVTVAVAVSLIAPVLLAA</sequence>
<evidence type="ECO:0000313" key="3">
    <source>
        <dbReference type="Proteomes" id="UP000004703"/>
    </source>
</evidence>
<feature type="transmembrane region" description="Helical" evidence="1">
    <location>
        <begin position="20"/>
        <end position="45"/>
    </location>
</feature>
<reference evidence="2 3" key="1">
    <citation type="submission" date="2008-01" db="EMBL/GenBank/DDBJ databases">
        <authorList>
            <person name="Wagner-Dobler I."/>
            <person name="Ferriera S."/>
            <person name="Johnson J."/>
            <person name="Kravitz S."/>
            <person name="Beeson K."/>
            <person name="Sutton G."/>
            <person name="Rogers Y.-H."/>
            <person name="Friedman R."/>
            <person name="Frazier M."/>
            <person name="Venter J.C."/>
        </authorList>
    </citation>
    <scope>NUCLEOTIDE SEQUENCE [LARGE SCALE GENOMIC DNA]</scope>
    <source>
        <strain evidence="3">DSM 17067 / NCIMB 14079 / DFL-11</strain>
    </source>
</reference>
<name>A0A5E8GVU7_ROSAD</name>
<dbReference type="InterPro" id="IPR021836">
    <property type="entry name" value="DUF3429"/>
</dbReference>
<feature type="transmembrane region" description="Helical" evidence="1">
    <location>
        <begin position="98"/>
        <end position="123"/>
    </location>
</feature>
<dbReference type="PANTHER" id="PTHR15887">
    <property type="entry name" value="TRANSMEMBRANE PROTEIN 69"/>
    <property type="match status" value="1"/>
</dbReference>
<evidence type="ECO:0000313" key="2">
    <source>
        <dbReference type="EMBL" id="EEE44065.2"/>
    </source>
</evidence>
<keyword evidence="1" id="KW-0812">Transmembrane</keyword>
<evidence type="ECO:0008006" key="4">
    <source>
        <dbReference type="Google" id="ProtNLM"/>
    </source>
</evidence>